<dbReference type="Pfam" id="PF13466">
    <property type="entry name" value="STAS_2"/>
    <property type="match status" value="1"/>
</dbReference>
<evidence type="ECO:0000259" key="1">
    <source>
        <dbReference type="Pfam" id="PF13466"/>
    </source>
</evidence>
<sequence length="141" mass="15413">MKITSSAHRDAQVLTVEGAVGPAQMTQLRAALQSELVREVGGDVILDVRRVGSFDDEVLMVLTAGRTLGKSRRRRIVVVDDAGGATCRSLRRSGQIFRFPVYPDVDAASAALVFERRALDSINPVVRVQVVDLEGGRQRLR</sequence>
<keyword evidence="3" id="KW-1185">Reference proteome</keyword>
<dbReference type="RefSeq" id="WP_367641435.1">
    <property type="nucleotide sequence ID" value="NZ_JBFNQN010000038.1"/>
</dbReference>
<accession>A0ABV3PEV4</accession>
<gene>
    <name evidence="2" type="ORF">AB1207_24410</name>
</gene>
<dbReference type="SUPFAM" id="SSF52091">
    <property type="entry name" value="SpoIIaa-like"/>
    <property type="match status" value="1"/>
</dbReference>
<comment type="caution">
    <text evidence="2">The sequence shown here is derived from an EMBL/GenBank/DDBJ whole genome shotgun (WGS) entry which is preliminary data.</text>
</comment>
<proteinExistence type="predicted"/>
<evidence type="ECO:0000313" key="2">
    <source>
        <dbReference type="EMBL" id="MEW9267893.1"/>
    </source>
</evidence>
<name>A0ABV3PEV4_9ACTN</name>
<organism evidence="2 3">
    <name type="scientific">Kineococcus endophyticus</name>
    <dbReference type="NCBI Taxonomy" id="1181883"/>
    <lineage>
        <taxon>Bacteria</taxon>
        <taxon>Bacillati</taxon>
        <taxon>Actinomycetota</taxon>
        <taxon>Actinomycetes</taxon>
        <taxon>Kineosporiales</taxon>
        <taxon>Kineosporiaceae</taxon>
        <taxon>Kineococcus</taxon>
    </lineage>
</organism>
<dbReference type="Gene3D" id="3.30.750.24">
    <property type="entry name" value="STAS domain"/>
    <property type="match status" value="1"/>
</dbReference>
<dbReference type="EMBL" id="JBFNQN010000038">
    <property type="protein sequence ID" value="MEW9267893.1"/>
    <property type="molecule type" value="Genomic_DNA"/>
</dbReference>
<evidence type="ECO:0000313" key="3">
    <source>
        <dbReference type="Proteomes" id="UP001555826"/>
    </source>
</evidence>
<dbReference type="Proteomes" id="UP001555826">
    <property type="component" value="Unassembled WGS sequence"/>
</dbReference>
<dbReference type="InterPro" id="IPR058548">
    <property type="entry name" value="MlaB-like_STAS"/>
</dbReference>
<feature type="domain" description="MlaB-like STAS" evidence="1">
    <location>
        <begin position="14"/>
        <end position="94"/>
    </location>
</feature>
<dbReference type="InterPro" id="IPR036513">
    <property type="entry name" value="STAS_dom_sf"/>
</dbReference>
<reference evidence="2 3" key="1">
    <citation type="submission" date="2024-07" db="EMBL/GenBank/DDBJ databases">
        <authorList>
            <person name="Thanompreechachai J."/>
            <person name="Duangmal K."/>
        </authorList>
    </citation>
    <scope>NUCLEOTIDE SEQUENCE [LARGE SCALE GENOMIC DNA]</scope>
    <source>
        <strain evidence="2 3">KCTC 19886</strain>
    </source>
</reference>
<protein>
    <recommendedName>
        <fullName evidence="1">MlaB-like STAS domain-containing protein</fullName>
    </recommendedName>
</protein>